<proteinExistence type="predicted"/>
<dbReference type="Gene3D" id="3.90.1300.10">
    <property type="entry name" value="Amidase signature (AS) domain"/>
    <property type="match status" value="1"/>
</dbReference>
<dbReference type="InterPro" id="IPR036928">
    <property type="entry name" value="AS_sf"/>
</dbReference>
<evidence type="ECO:0000313" key="3">
    <source>
        <dbReference type="EMBL" id="GGL71489.1"/>
    </source>
</evidence>
<keyword evidence="4" id="KW-1185">Reference proteome</keyword>
<feature type="compositionally biased region" description="Polar residues" evidence="1">
    <location>
        <begin position="1"/>
        <end position="20"/>
    </location>
</feature>
<dbReference type="SUPFAM" id="SSF75304">
    <property type="entry name" value="Amidase signature (AS) enzymes"/>
    <property type="match status" value="1"/>
</dbReference>
<reference evidence="4" key="1">
    <citation type="journal article" date="2019" name="Int. J. Syst. Evol. Microbiol.">
        <title>The Global Catalogue of Microorganisms (GCM) 10K type strain sequencing project: providing services to taxonomists for standard genome sequencing and annotation.</title>
        <authorList>
            <consortium name="The Broad Institute Genomics Platform"/>
            <consortium name="The Broad Institute Genome Sequencing Center for Infectious Disease"/>
            <person name="Wu L."/>
            <person name="Ma J."/>
        </authorList>
    </citation>
    <scope>NUCLEOTIDE SEQUENCE [LARGE SCALE GENOMIC DNA]</scope>
    <source>
        <strain evidence="4">JCM 15442</strain>
    </source>
</reference>
<accession>A0ABQ2G236</accession>
<dbReference type="PANTHER" id="PTHR42678">
    <property type="entry name" value="AMIDASE"/>
    <property type="match status" value="1"/>
</dbReference>
<dbReference type="PANTHER" id="PTHR42678:SF34">
    <property type="entry name" value="OS04G0183300 PROTEIN"/>
    <property type="match status" value="1"/>
</dbReference>
<feature type="region of interest" description="Disordered" evidence="1">
    <location>
        <begin position="1"/>
        <end position="22"/>
    </location>
</feature>
<evidence type="ECO:0000259" key="2">
    <source>
        <dbReference type="Pfam" id="PF01425"/>
    </source>
</evidence>
<gene>
    <name evidence="3" type="ORF">GCM10010840_07010</name>
</gene>
<dbReference type="Pfam" id="PF01425">
    <property type="entry name" value="Amidase"/>
    <property type="match status" value="1"/>
</dbReference>
<dbReference type="Proteomes" id="UP000639973">
    <property type="component" value="Unassembled WGS sequence"/>
</dbReference>
<name>A0ABQ2G236_9DEIO</name>
<dbReference type="InterPro" id="IPR023631">
    <property type="entry name" value="Amidase_dom"/>
</dbReference>
<dbReference type="EMBL" id="BMOL01000002">
    <property type="protein sequence ID" value="GGL71489.1"/>
    <property type="molecule type" value="Genomic_DNA"/>
</dbReference>
<evidence type="ECO:0000313" key="4">
    <source>
        <dbReference type="Proteomes" id="UP000639973"/>
    </source>
</evidence>
<evidence type="ECO:0000256" key="1">
    <source>
        <dbReference type="SAM" id="MobiDB-lite"/>
    </source>
</evidence>
<protein>
    <submittedName>
        <fullName evidence="3">Amidase</fullName>
    </submittedName>
</protein>
<comment type="caution">
    <text evidence="3">The sequence shown here is derived from an EMBL/GenBank/DDBJ whole genome shotgun (WGS) entry which is preliminary data.</text>
</comment>
<sequence length="503" mass="51531">MSPSSPVLHPQQQPCPTSGRYSDAMTLPLPDPILDLDVTDLVSATRRGDLTCGEVTRTYLERLEALNPQLRAVITVHPHASAVADALDALTPEERGPLHGCPVLIKDNIDVAGLPTTAGSALMAAHVPTVDAPLVARLRAAGAVVLGKANMTEWANFMTLGMPNGYSSHGGQTVNAWGAEHDTGGSSSGSGVAVAARLCAAAVGTETSGSVVSPAHQSGVVGLKPTLGLIPRTGIVPISHSQDTAGPITRSVRDALLLLGVMAGPDERDEASRRVPVPELTLAPMTGDGARIGVITDEPGVSEANAASLRLARAALERAGATLHDVAFPSRAELGASGVMLEVLEYEFKGDLNAYLSGVTDGPHSLADVIAGNHDAADRCLKYGQTFLNAAQGTRGDASEEGYRHARARDLRLTREQGFDLLFAGGLDAVVFPGIHGCGLAAKAGYPSLTLPVHAPDAPAGTRPGGVLLVAPAGTDAALLSLAAHVAAHSGGELGGVRFPVLD</sequence>
<organism evidence="3 4">
    <name type="scientific">Deinococcus aerolatus</name>
    <dbReference type="NCBI Taxonomy" id="522487"/>
    <lineage>
        <taxon>Bacteria</taxon>
        <taxon>Thermotogati</taxon>
        <taxon>Deinococcota</taxon>
        <taxon>Deinococci</taxon>
        <taxon>Deinococcales</taxon>
        <taxon>Deinococcaceae</taxon>
        <taxon>Deinococcus</taxon>
    </lineage>
</organism>
<feature type="domain" description="Amidase" evidence="2">
    <location>
        <begin position="54"/>
        <end position="433"/>
    </location>
</feature>